<evidence type="ECO:0000256" key="1">
    <source>
        <dbReference type="ARBA" id="ARBA00022741"/>
    </source>
</evidence>
<evidence type="ECO:0000313" key="4">
    <source>
        <dbReference type="EMBL" id="MFB9761894.1"/>
    </source>
</evidence>
<accession>A0ABV5WMJ3</accession>
<reference evidence="4 5" key="1">
    <citation type="submission" date="2024-09" db="EMBL/GenBank/DDBJ databases">
        <authorList>
            <person name="Sun Q."/>
            <person name="Mori K."/>
        </authorList>
    </citation>
    <scope>NUCLEOTIDE SEQUENCE [LARGE SCALE GENOMIC DNA]</scope>
    <source>
        <strain evidence="4 5">JCM 11201</strain>
    </source>
</reference>
<gene>
    <name evidence="4" type="primary">spoIIIAA</name>
    <name evidence="4" type="ORF">ACFFMS_27070</name>
</gene>
<dbReference type="EMBL" id="JBHMAF010000196">
    <property type="protein sequence ID" value="MFB9761894.1"/>
    <property type="molecule type" value="Genomic_DNA"/>
</dbReference>
<sequence>MREVFEILPREIQSILGKELPQDLEEIRLRLQRPLECVMRGKPHFYDYIVSADDALYLLNKLSHFSLYTMEEELKRGYVTLRGGHRVGLAGKVITEKGAVKMIRDVASFNIRIAKQKIGIAEPLLPYIYEDRWLNTMIIGPPQTGKTTLLRDVARMISTGVKKRGIPSSKVGIVDERSEIAGCVKGVPQYELGARVDVLDACPKAEGMMMLIRSMSPDVLIVDEIGRQEDSEAIMEAVNAGVQLFVTVHGYERDDVFKRPSLRTMLELGLFDRFIELSRSHGPGTIRRIKDSSGQTLLQKTRVNSV</sequence>
<dbReference type="InterPro" id="IPR045735">
    <property type="entry name" value="Spore_III_AA_AAA+_ATPase"/>
</dbReference>
<protein>
    <submittedName>
        <fullName evidence="4">Stage III sporulation protein AA</fullName>
    </submittedName>
</protein>
<dbReference type="CDD" id="cd00009">
    <property type="entry name" value="AAA"/>
    <property type="match status" value="1"/>
</dbReference>
<dbReference type="NCBIfam" id="TIGR02858">
    <property type="entry name" value="spore_III_AA"/>
    <property type="match status" value="1"/>
</dbReference>
<feature type="domain" description="AAA+ ATPase" evidence="3">
    <location>
        <begin position="132"/>
        <end position="272"/>
    </location>
</feature>
<keyword evidence="1" id="KW-0547">Nucleotide-binding</keyword>
<dbReference type="InterPro" id="IPR014217">
    <property type="entry name" value="Spore_III_AA"/>
</dbReference>
<keyword evidence="5" id="KW-1185">Reference proteome</keyword>
<evidence type="ECO:0000313" key="5">
    <source>
        <dbReference type="Proteomes" id="UP001589609"/>
    </source>
</evidence>
<evidence type="ECO:0000259" key="3">
    <source>
        <dbReference type="SMART" id="SM00382"/>
    </source>
</evidence>
<proteinExistence type="predicted"/>
<organism evidence="4 5">
    <name type="scientific">Ectobacillus funiculus</name>
    <dbReference type="NCBI Taxonomy" id="137993"/>
    <lineage>
        <taxon>Bacteria</taxon>
        <taxon>Bacillati</taxon>
        <taxon>Bacillota</taxon>
        <taxon>Bacilli</taxon>
        <taxon>Bacillales</taxon>
        <taxon>Bacillaceae</taxon>
        <taxon>Ectobacillus</taxon>
    </lineage>
</organism>
<dbReference type="Proteomes" id="UP001589609">
    <property type="component" value="Unassembled WGS sequence"/>
</dbReference>
<dbReference type="RefSeq" id="WP_379951972.1">
    <property type="nucleotide sequence ID" value="NZ_JBHMAF010000196.1"/>
</dbReference>
<evidence type="ECO:0000256" key="2">
    <source>
        <dbReference type="ARBA" id="ARBA00022840"/>
    </source>
</evidence>
<comment type="caution">
    <text evidence="4">The sequence shown here is derived from an EMBL/GenBank/DDBJ whole genome shotgun (WGS) entry which is preliminary data.</text>
</comment>
<keyword evidence="2" id="KW-0067">ATP-binding</keyword>
<dbReference type="SMART" id="SM00382">
    <property type="entry name" value="AAA"/>
    <property type="match status" value="1"/>
</dbReference>
<name>A0ABV5WMJ3_9BACI</name>
<dbReference type="InterPro" id="IPR027417">
    <property type="entry name" value="P-loop_NTPase"/>
</dbReference>
<dbReference type="Pfam" id="PF19568">
    <property type="entry name" value="Spore_III_AA"/>
    <property type="match status" value="1"/>
</dbReference>
<dbReference type="PANTHER" id="PTHR20953">
    <property type="entry name" value="KINASE-RELATED"/>
    <property type="match status" value="1"/>
</dbReference>
<dbReference type="InterPro" id="IPR003593">
    <property type="entry name" value="AAA+_ATPase"/>
</dbReference>
<dbReference type="PANTHER" id="PTHR20953:SF3">
    <property type="entry name" value="P-LOOP CONTAINING NUCLEOSIDE TRIPHOSPHATE HYDROLASES SUPERFAMILY PROTEIN"/>
    <property type="match status" value="1"/>
</dbReference>
<dbReference type="SUPFAM" id="SSF52540">
    <property type="entry name" value="P-loop containing nucleoside triphosphate hydrolases"/>
    <property type="match status" value="1"/>
</dbReference>
<dbReference type="Gene3D" id="3.40.50.300">
    <property type="entry name" value="P-loop containing nucleotide triphosphate hydrolases"/>
    <property type="match status" value="1"/>
</dbReference>